<keyword evidence="8 13" id="KW-0238">DNA-binding</keyword>
<comment type="subcellular location">
    <subcellularLocation>
        <location evidence="2 13">Cytoplasm</location>
    </subcellularLocation>
    <subcellularLocation>
        <location evidence="1 13">Nucleus</location>
    </subcellularLocation>
</comment>
<dbReference type="SUPFAM" id="SSF55550">
    <property type="entry name" value="SH2 domain"/>
    <property type="match status" value="1"/>
</dbReference>
<evidence type="ECO:0000256" key="12">
    <source>
        <dbReference type="PROSITE-ProRule" id="PRU00191"/>
    </source>
</evidence>
<keyword evidence="7 13" id="KW-0805">Transcription regulation</keyword>
<keyword evidence="5 13" id="KW-0597">Phosphoprotein</keyword>
<dbReference type="Pfam" id="PF21354">
    <property type="entry name" value="STAT_linker"/>
    <property type="match status" value="1"/>
</dbReference>
<accession>A0A3B3R4W2</accession>
<dbReference type="InterPro" id="IPR008967">
    <property type="entry name" value="p53-like_TF_DNA-bd_sf"/>
</dbReference>
<evidence type="ECO:0000256" key="1">
    <source>
        <dbReference type="ARBA" id="ARBA00004123"/>
    </source>
</evidence>
<dbReference type="Gene3D" id="3.30.505.10">
    <property type="entry name" value="SH2 domain"/>
    <property type="match status" value="1"/>
</dbReference>
<dbReference type="Pfam" id="PF00017">
    <property type="entry name" value="SH2"/>
    <property type="match status" value="1"/>
</dbReference>
<evidence type="ECO:0000256" key="13">
    <source>
        <dbReference type="RuleBase" id="RU046415"/>
    </source>
</evidence>
<evidence type="ECO:0000256" key="6">
    <source>
        <dbReference type="ARBA" id="ARBA00022999"/>
    </source>
</evidence>
<evidence type="ECO:0000313" key="16">
    <source>
        <dbReference type="Proteomes" id="UP000261540"/>
    </source>
</evidence>
<evidence type="ECO:0000256" key="11">
    <source>
        <dbReference type="ARBA" id="ARBA00023242"/>
    </source>
</evidence>
<dbReference type="InterPro" id="IPR046994">
    <property type="entry name" value="STAT5_CC"/>
</dbReference>
<dbReference type="InterPro" id="IPR000980">
    <property type="entry name" value="SH2"/>
</dbReference>
<dbReference type="PROSITE" id="PS50001">
    <property type="entry name" value="SH2"/>
    <property type="match status" value="1"/>
</dbReference>
<dbReference type="Pfam" id="PF02864">
    <property type="entry name" value="STAT_bind"/>
    <property type="match status" value="1"/>
</dbReference>
<dbReference type="Gene3D" id="2.60.40.630">
    <property type="entry name" value="STAT transcription factor, DNA-binding domain"/>
    <property type="match status" value="1"/>
</dbReference>
<keyword evidence="16" id="KW-1185">Reference proteome</keyword>
<dbReference type="InterPro" id="IPR035858">
    <property type="entry name" value="STAT5a/5b_DBD"/>
</dbReference>
<protein>
    <recommendedName>
        <fullName evidence="13">Signal transducer and activator of transcription</fullName>
    </recommendedName>
</protein>
<dbReference type="InterPro" id="IPR013799">
    <property type="entry name" value="STAT_TF_prot_interaction"/>
</dbReference>
<dbReference type="FunFam" id="1.20.1050.20:FF:000002">
    <property type="entry name" value="Signal transducer and activator of transcription"/>
    <property type="match status" value="1"/>
</dbReference>
<dbReference type="GeneTree" id="ENSGT01080000257420"/>
<dbReference type="InterPro" id="IPR013800">
    <property type="entry name" value="STAT_TF_alpha"/>
</dbReference>
<dbReference type="SUPFAM" id="SSF47655">
    <property type="entry name" value="STAT"/>
    <property type="match status" value="1"/>
</dbReference>
<reference evidence="15" key="1">
    <citation type="submission" date="2025-08" db="UniProtKB">
        <authorList>
            <consortium name="Ensembl"/>
        </authorList>
    </citation>
    <scope>IDENTIFICATION</scope>
</reference>
<dbReference type="AlphaFoldDB" id="A0A3B3R4W2"/>
<feature type="domain" description="SH2" evidence="14">
    <location>
        <begin position="555"/>
        <end position="655"/>
    </location>
</feature>
<dbReference type="Gene3D" id="1.20.1050.20">
    <property type="entry name" value="STAT transcription factor, all-alpha domain"/>
    <property type="match status" value="1"/>
</dbReference>
<dbReference type="GO" id="GO:0005829">
    <property type="term" value="C:cytosol"/>
    <property type="evidence" value="ECO:0007669"/>
    <property type="project" value="UniProtKB-ARBA"/>
</dbReference>
<proteinExistence type="inferred from homology"/>
<dbReference type="InterPro" id="IPR048988">
    <property type="entry name" value="STAT_linker"/>
</dbReference>
<dbReference type="Proteomes" id="UP000261540">
    <property type="component" value="Unplaced"/>
</dbReference>
<dbReference type="SMART" id="SM00252">
    <property type="entry name" value="SH2"/>
    <property type="match status" value="1"/>
</dbReference>
<comment type="similarity">
    <text evidence="3 13">Belongs to the transcription factor STAT family.</text>
</comment>
<dbReference type="GO" id="GO:0003677">
    <property type="term" value="F:DNA binding"/>
    <property type="evidence" value="ECO:0007669"/>
    <property type="project" value="UniProtKB-KW"/>
</dbReference>
<sequence>MAVWIQAQQLQGEALHQMQSLYGQHFPIEVRHYLSQWIEAQLWDSIDLENPQEEFKAKRMLDTLVQELQKKAEHQVGEDGFLLKIKLGHYATQLKSTYDRCPLELVRCIKHILYTEQRLVREATNSSSPGGGMLDSMSQKYQQINQAFEELRMMTQDTDNDLRKLQHNQEYFIIQYQESLHIQAQLSNLSSLPPAERVLREPALLSKRATMEAWLTREANTLQKYRLDLAEKHQKTLQLLRKQQTTILDDELIQWKRRQQLAGNGGPPEGSLDVLQSCRPFLTVSLTVCLYSVSHSTFIIEKQPPQVLKTQTKFAATVRLLVGGKLNVHMNPPQVKATIISEQQAKALLKNENTRNESSGEILNNNCVMEYHQTTGTLSAHFRNMSLKRIKRSDRRGAESVTEEKFTILFESQFSVGGNELVFQVKTLSLPVVVIVHGSQDNNATATVLWDNAFAEPGRVPFIVPDKVTWPQLCEALNMKYKAEVQSSRGLSEENLVFLAQKAFSNSSVNAEDYRNMTISWSQFNRESLPGRNFTFWQWFDGVIELMKKHLKLHWNDGAILGFVNKQQAQDMLMSKPNGTFLLRFSDSEIGGITIAWVADNPNKAERMVWNLMPYTTKDFSIRSLADRISDLNHLLFLYPERPKDEVFSKYYTPPLCTDISLFTLRNGFTTANPDPTGGNPTYMDHAASPSISHPHNYGIYPPMNDPMLDADGEFDLEDTMDVARHVEELLRRPIENQWSGQQS</sequence>
<evidence type="ECO:0000256" key="10">
    <source>
        <dbReference type="ARBA" id="ARBA00023163"/>
    </source>
</evidence>
<evidence type="ECO:0000256" key="2">
    <source>
        <dbReference type="ARBA" id="ARBA00004496"/>
    </source>
</evidence>
<dbReference type="PANTHER" id="PTHR11801">
    <property type="entry name" value="SIGNAL TRANSDUCER AND ACTIVATOR OF TRANSCRIPTION"/>
    <property type="match status" value="1"/>
</dbReference>
<dbReference type="CDD" id="cd16849">
    <property type="entry name" value="STAT5_DBD"/>
    <property type="match status" value="1"/>
</dbReference>
<keyword evidence="6 12" id="KW-0727">SH2 domain</keyword>
<dbReference type="SUPFAM" id="SSF49417">
    <property type="entry name" value="p53-like transcription factors"/>
    <property type="match status" value="1"/>
</dbReference>
<evidence type="ECO:0000313" key="15">
    <source>
        <dbReference type="Ensembl" id="ENSPKIP00000013802.1"/>
    </source>
</evidence>
<dbReference type="STRING" id="1676925.ENSPKIP00000013802"/>
<keyword evidence="10 13" id="KW-0804">Transcription</keyword>
<keyword evidence="9 13" id="KW-0010">Activator</keyword>
<dbReference type="InterPro" id="IPR036860">
    <property type="entry name" value="SH2_dom_sf"/>
</dbReference>
<reference evidence="15" key="2">
    <citation type="submission" date="2025-09" db="UniProtKB">
        <authorList>
            <consortium name="Ensembl"/>
        </authorList>
    </citation>
    <scope>IDENTIFICATION</scope>
</reference>
<dbReference type="InterPro" id="IPR012345">
    <property type="entry name" value="STAT_TF_DNA-bd_N"/>
</dbReference>
<dbReference type="Pfam" id="PF02865">
    <property type="entry name" value="STAT_int"/>
    <property type="match status" value="1"/>
</dbReference>
<dbReference type="Gene3D" id="1.10.532.10">
    <property type="entry name" value="STAT transcription factor, N-terminal domain"/>
    <property type="match status" value="1"/>
</dbReference>
<evidence type="ECO:0000256" key="8">
    <source>
        <dbReference type="ARBA" id="ARBA00023125"/>
    </source>
</evidence>
<keyword evidence="11 13" id="KW-0539">Nucleus</keyword>
<dbReference type="FunFam" id="1.10.238.10:FF:000029">
    <property type="entry name" value="Signal transducer and transcription activator 6"/>
    <property type="match status" value="1"/>
</dbReference>
<evidence type="ECO:0000256" key="4">
    <source>
        <dbReference type="ARBA" id="ARBA00022490"/>
    </source>
</evidence>
<dbReference type="GO" id="GO:0005634">
    <property type="term" value="C:nucleus"/>
    <property type="evidence" value="ECO:0007669"/>
    <property type="project" value="UniProtKB-SubCell"/>
</dbReference>
<organism evidence="15 16">
    <name type="scientific">Paramormyrops kingsleyae</name>
    <dbReference type="NCBI Taxonomy" id="1676925"/>
    <lineage>
        <taxon>Eukaryota</taxon>
        <taxon>Metazoa</taxon>
        <taxon>Chordata</taxon>
        <taxon>Craniata</taxon>
        <taxon>Vertebrata</taxon>
        <taxon>Euteleostomi</taxon>
        <taxon>Actinopterygii</taxon>
        <taxon>Neopterygii</taxon>
        <taxon>Teleostei</taxon>
        <taxon>Osteoglossocephala</taxon>
        <taxon>Osteoglossomorpha</taxon>
        <taxon>Osteoglossiformes</taxon>
        <taxon>Mormyridae</taxon>
        <taxon>Paramormyrops</taxon>
    </lineage>
</organism>
<dbReference type="Pfam" id="PF01017">
    <property type="entry name" value="STAT_alpha"/>
    <property type="match status" value="1"/>
</dbReference>
<dbReference type="Gene3D" id="1.10.238.10">
    <property type="entry name" value="EF-hand"/>
    <property type="match status" value="1"/>
</dbReference>
<dbReference type="FunFam" id="3.30.505.10:FF:000025">
    <property type="entry name" value="Signal transducer and activator of transcription"/>
    <property type="match status" value="1"/>
</dbReference>
<dbReference type="InterPro" id="IPR013801">
    <property type="entry name" value="STAT_TF_DNA-bd"/>
</dbReference>
<dbReference type="Ensembl" id="ENSPKIT00000038231.1">
    <property type="protein sequence ID" value="ENSPKIP00000013802.1"/>
    <property type="gene ID" value="ENSPKIG00000001089.1"/>
</dbReference>
<evidence type="ECO:0000259" key="14">
    <source>
        <dbReference type="PROSITE" id="PS50001"/>
    </source>
</evidence>
<evidence type="ECO:0000256" key="7">
    <source>
        <dbReference type="ARBA" id="ARBA00023015"/>
    </source>
</evidence>
<dbReference type="GO" id="GO:0003700">
    <property type="term" value="F:DNA-binding transcription factor activity"/>
    <property type="evidence" value="ECO:0007669"/>
    <property type="project" value="InterPro"/>
</dbReference>
<dbReference type="InterPro" id="IPR036535">
    <property type="entry name" value="STAT_N_sf"/>
</dbReference>
<dbReference type="GO" id="GO:0007166">
    <property type="term" value="P:cell surface receptor signaling pathway"/>
    <property type="evidence" value="ECO:0007669"/>
    <property type="project" value="UniProtKB-ARBA"/>
</dbReference>
<evidence type="ECO:0000256" key="3">
    <source>
        <dbReference type="ARBA" id="ARBA00005586"/>
    </source>
</evidence>
<dbReference type="FunFam" id="1.10.532.10:FF:000002">
    <property type="entry name" value="Signal transducer and activator of transcription"/>
    <property type="match status" value="1"/>
</dbReference>
<dbReference type="InterPro" id="IPR015988">
    <property type="entry name" value="STAT_TF_CC"/>
</dbReference>
<dbReference type="SMART" id="SM00964">
    <property type="entry name" value="STAT_int"/>
    <property type="match status" value="1"/>
</dbReference>
<dbReference type="SUPFAM" id="SSF48092">
    <property type="entry name" value="Transcription factor STAT-4 N-domain"/>
    <property type="match status" value="1"/>
</dbReference>
<name>A0A3B3R4W2_9TELE</name>
<dbReference type="InterPro" id="IPR001217">
    <property type="entry name" value="STAT"/>
</dbReference>
<dbReference type="FunFam" id="2.60.40.630:FF:000002">
    <property type="entry name" value="Signal transducer and activator of transcription"/>
    <property type="match status" value="1"/>
</dbReference>
<evidence type="ECO:0000256" key="9">
    <source>
        <dbReference type="ARBA" id="ARBA00023159"/>
    </source>
</evidence>
<keyword evidence="4 13" id="KW-0963">Cytoplasm</keyword>
<evidence type="ECO:0000256" key="5">
    <source>
        <dbReference type="ARBA" id="ARBA00022553"/>
    </source>
</evidence>
<dbReference type="CDD" id="cd16855">
    <property type="entry name" value="STAT5_CCD"/>
    <property type="match status" value="1"/>
</dbReference>